<dbReference type="HOGENOM" id="CLU_629482_0_0_2"/>
<organism evidence="1 2">
    <name type="scientific">Methanosarcina thermophila (strain ATCC 43570 / DSM 1825 / OCM 12 / VKM B-1830 / TM-1)</name>
    <dbReference type="NCBI Taxonomy" id="523844"/>
    <lineage>
        <taxon>Archaea</taxon>
        <taxon>Methanobacteriati</taxon>
        <taxon>Methanobacteriota</taxon>
        <taxon>Stenosarchaea group</taxon>
        <taxon>Methanomicrobia</taxon>
        <taxon>Methanosarcinales</taxon>
        <taxon>Methanosarcinaceae</taxon>
        <taxon>Methanosarcina</taxon>
    </lineage>
</organism>
<accession>A0A0E3KPN6</accession>
<dbReference type="PATRIC" id="fig|523844.20.peg.1672"/>
<evidence type="ECO:0000313" key="1">
    <source>
        <dbReference type="EMBL" id="AKB13081.1"/>
    </source>
</evidence>
<name>A0A0E3KPN6_METTT</name>
<reference evidence="1 2" key="1">
    <citation type="submission" date="2014-07" db="EMBL/GenBank/DDBJ databases">
        <title>Methanogenic archaea and the global carbon cycle.</title>
        <authorList>
            <person name="Henriksen J.R."/>
            <person name="Luke J."/>
            <person name="Reinhart S."/>
            <person name="Benedict M.N."/>
            <person name="Youngblut N.D."/>
            <person name="Metcalf M.E."/>
            <person name="Whitaker R.J."/>
            <person name="Metcalf W.W."/>
        </authorList>
    </citation>
    <scope>NUCLEOTIDE SEQUENCE [LARGE SCALE GENOMIC DNA]</scope>
    <source>
        <strain evidence="2">ATCC 43570 / DSM 1825 / OCM 12 / VKM B-1830 / TM-1</strain>
    </source>
</reference>
<proteinExistence type="predicted"/>
<dbReference type="KEGG" id="mthr:MSTHT_1323"/>
<evidence type="ECO:0000313" key="2">
    <source>
        <dbReference type="Proteomes" id="UP000066529"/>
    </source>
</evidence>
<dbReference type="Proteomes" id="UP000066529">
    <property type="component" value="Chromosome"/>
</dbReference>
<protein>
    <submittedName>
        <fullName evidence="1">Uncharacterized protein</fullName>
    </submittedName>
</protein>
<dbReference type="EMBL" id="CP009501">
    <property type="protein sequence ID" value="AKB13081.1"/>
    <property type="molecule type" value="Genomic_DNA"/>
</dbReference>
<gene>
    <name evidence="1" type="ORF">MSTHT_1323</name>
</gene>
<sequence>MFKYPDNILYFMTKRMTKRKGEHLKHREVKSSIIECILERNEEVPEPDIRIYLKKKHNVEDQSTINKHLHDLQKLDCIELIPPVKNGLRNKWNITTIKNLKNIRHGFSELRLNNYEKAINIILRELEYFDNSPDWLIYHVKFYLSASFFNTCIETGKRPLETAVVKLYRNSIDAPRQQRVDDLLKKCYISCTKHYPDFKAPEEEFIGVMYTLRFEPVLSSLPLIFELFKEHVPGLPEEIPLQIFQTQLSGTVEIPEKIPEEIDDEDLVKYVLNTLHLIRKQWKDFESTHDDLLFEHFLNHDILIGADSDDQLYFVKKSKENHVLPRGSTEPSQIIMKEAELADLKLASEMIFKYKQPSRFSLNTVDEIYQAVLDYYSRWQVRL</sequence>
<dbReference type="AlphaFoldDB" id="A0A0E3KPN6"/>